<keyword evidence="2" id="KW-0732">Signal</keyword>
<dbReference type="RefSeq" id="WP_185031927.1">
    <property type="nucleotide sequence ID" value="NZ_BNBN01000001.1"/>
</dbReference>
<evidence type="ECO:0008006" key="5">
    <source>
        <dbReference type="Google" id="ProtNLM"/>
    </source>
</evidence>
<dbReference type="EMBL" id="JACHEM010000008">
    <property type="protein sequence ID" value="MBB6437001.1"/>
    <property type="molecule type" value="Genomic_DNA"/>
</dbReference>
<evidence type="ECO:0000256" key="2">
    <source>
        <dbReference type="SAM" id="SignalP"/>
    </source>
</evidence>
<dbReference type="PROSITE" id="PS51257">
    <property type="entry name" value="PROKAR_LIPOPROTEIN"/>
    <property type="match status" value="1"/>
</dbReference>
<evidence type="ECO:0000313" key="3">
    <source>
        <dbReference type="EMBL" id="MBB6437001.1"/>
    </source>
</evidence>
<reference evidence="3 4" key="1">
    <citation type="submission" date="2020-08" db="EMBL/GenBank/DDBJ databases">
        <title>Genomic Encyclopedia of Type Strains, Phase IV (KMG-IV): sequencing the most valuable type-strain genomes for metagenomic binning, comparative biology and taxonomic classification.</title>
        <authorList>
            <person name="Goeker M."/>
        </authorList>
    </citation>
    <scope>NUCLEOTIDE SEQUENCE [LARGE SCALE GENOMIC DNA]</scope>
    <source>
        <strain evidence="3 4">DSM 40141</strain>
    </source>
</reference>
<evidence type="ECO:0000313" key="4">
    <source>
        <dbReference type="Proteomes" id="UP000540423"/>
    </source>
</evidence>
<organism evidence="3 4">
    <name type="scientific">Streptomyces candidus</name>
    <dbReference type="NCBI Taxonomy" id="67283"/>
    <lineage>
        <taxon>Bacteria</taxon>
        <taxon>Bacillati</taxon>
        <taxon>Actinomycetota</taxon>
        <taxon>Actinomycetes</taxon>
        <taxon>Kitasatosporales</taxon>
        <taxon>Streptomycetaceae</taxon>
        <taxon>Streptomyces</taxon>
    </lineage>
</organism>
<feature type="chain" id="PRO_5039292644" description="Lipoprotein" evidence="2">
    <location>
        <begin position="27"/>
        <end position="295"/>
    </location>
</feature>
<dbReference type="Proteomes" id="UP000540423">
    <property type="component" value="Unassembled WGS sequence"/>
</dbReference>
<feature type="signal peptide" evidence="2">
    <location>
        <begin position="1"/>
        <end position="26"/>
    </location>
</feature>
<dbReference type="SUPFAM" id="SSF89392">
    <property type="entry name" value="Prokaryotic lipoproteins and lipoprotein localization factors"/>
    <property type="match status" value="1"/>
</dbReference>
<dbReference type="InterPro" id="IPR029046">
    <property type="entry name" value="LolA/LolB/LppX"/>
</dbReference>
<feature type="region of interest" description="Disordered" evidence="1">
    <location>
        <begin position="271"/>
        <end position="295"/>
    </location>
</feature>
<dbReference type="AlphaFoldDB" id="A0A7X0HG44"/>
<feature type="compositionally biased region" description="Low complexity" evidence="1">
    <location>
        <begin position="42"/>
        <end position="53"/>
    </location>
</feature>
<evidence type="ECO:0000256" key="1">
    <source>
        <dbReference type="SAM" id="MobiDB-lite"/>
    </source>
</evidence>
<accession>A0A7X0HG44</accession>
<comment type="caution">
    <text evidence="3">The sequence shown here is derived from an EMBL/GenBank/DDBJ whole genome shotgun (WGS) entry which is preliminary data.</text>
</comment>
<feature type="region of interest" description="Disordered" evidence="1">
    <location>
        <begin position="29"/>
        <end position="59"/>
    </location>
</feature>
<dbReference type="Gene3D" id="2.50.20.20">
    <property type="match status" value="1"/>
</dbReference>
<protein>
    <recommendedName>
        <fullName evidence="5">Lipoprotein</fullName>
    </recommendedName>
</protein>
<sequence length="295" mass="30704">MLRLKSGLRVAAVGVAGVLACTTLTACGSDSGNKDGGTADKTPAAGAANTPAPEGDDGAAAVRNVNQKTTEAKTARMVLRTQSTADGKSAAVDGEGVIDLAGGNSVMNLSAEGEKMEQRIVDQVLYQKLPPKQRSGVPGNKPWVKIDLKKAAQQQGGNAQAANPADNTAYLKGINDKDVKKLGEEQVGGDDTTRYRVTVDVAKLANGEQLKKQLGPTMPMDIWLDDDGRLRRQQVDMTISAPQGTGADSSTPKKVKVRTVFELSDFGTEVDAKAPPAAETADMTGKTGRGANTKA</sequence>
<proteinExistence type="predicted"/>
<keyword evidence="4" id="KW-1185">Reference proteome</keyword>
<name>A0A7X0HG44_9ACTN</name>
<gene>
    <name evidence="3" type="ORF">HNQ79_003476</name>
</gene>